<dbReference type="OrthoDB" id="1917400at2759"/>
<organism evidence="2 3">
    <name type="scientific">Olea europaea subsp. europaea</name>
    <dbReference type="NCBI Taxonomy" id="158383"/>
    <lineage>
        <taxon>Eukaryota</taxon>
        <taxon>Viridiplantae</taxon>
        <taxon>Streptophyta</taxon>
        <taxon>Embryophyta</taxon>
        <taxon>Tracheophyta</taxon>
        <taxon>Spermatophyta</taxon>
        <taxon>Magnoliopsida</taxon>
        <taxon>eudicotyledons</taxon>
        <taxon>Gunneridae</taxon>
        <taxon>Pentapetalae</taxon>
        <taxon>asterids</taxon>
        <taxon>lamiids</taxon>
        <taxon>Lamiales</taxon>
        <taxon>Oleaceae</taxon>
        <taxon>Oleeae</taxon>
        <taxon>Olea</taxon>
    </lineage>
</organism>
<keyword evidence="3" id="KW-1185">Reference proteome</keyword>
<reference evidence="2 3" key="1">
    <citation type="submission" date="2019-12" db="EMBL/GenBank/DDBJ databases">
        <authorList>
            <person name="Alioto T."/>
            <person name="Alioto T."/>
            <person name="Gomez Garrido J."/>
        </authorList>
    </citation>
    <scope>NUCLEOTIDE SEQUENCE [LARGE SCALE GENOMIC DNA]</scope>
</reference>
<comment type="caution">
    <text evidence="2">The sequence shown here is derived from an EMBL/GenBank/DDBJ whole genome shotgun (WGS) entry which is preliminary data.</text>
</comment>
<evidence type="ECO:0000313" key="2">
    <source>
        <dbReference type="EMBL" id="CAA3020679.1"/>
    </source>
</evidence>
<feature type="region of interest" description="Disordered" evidence="1">
    <location>
        <begin position="1"/>
        <end position="20"/>
    </location>
</feature>
<dbReference type="EMBL" id="CACTIH010009042">
    <property type="protein sequence ID" value="CAA3020679.1"/>
    <property type="molecule type" value="Genomic_DNA"/>
</dbReference>
<evidence type="ECO:0000256" key="1">
    <source>
        <dbReference type="SAM" id="MobiDB-lite"/>
    </source>
</evidence>
<dbReference type="Proteomes" id="UP000594638">
    <property type="component" value="Unassembled WGS sequence"/>
</dbReference>
<accession>A0A8S0US04</accession>
<name>A0A8S0US04_OLEEU</name>
<evidence type="ECO:0000313" key="3">
    <source>
        <dbReference type="Proteomes" id="UP000594638"/>
    </source>
</evidence>
<gene>
    <name evidence="2" type="ORF">OLEA9_A103651</name>
</gene>
<dbReference type="PANTHER" id="PTHR34666:SF1">
    <property type="entry name" value="OS02G0554800 PROTEIN"/>
    <property type="match status" value="1"/>
</dbReference>
<sequence length="162" mass="18565">MAIEEEDFSFPATAADSPPRFIYSPPLWCPVSVPPPHVKPERLVDKEESKETCNKNQRKNCSTGMKIERREEEDDVDDELEEKMDMLWEDFNEEFSRKLVADFGMSSSDRDVQILSVKTLKLSKPNGNLLSGKKLSILLLMKILMRKAFSVHNNCSSIKNRA</sequence>
<dbReference type="Gramene" id="OE9A103651T1">
    <property type="protein sequence ID" value="OE9A103651C1"/>
    <property type="gene ID" value="OE9A103651"/>
</dbReference>
<dbReference type="AlphaFoldDB" id="A0A8S0US04"/>
<proteinExistence type="predicted"/>
<dbReference type="PANTHER" id="PTHR34666">
    <property type="entry name" value="EXPRESSED PROTEIN"/>
    <property type="match status" value="1"/>
</dbReference>
<protein>
    <submittedName>
        <fullName evidence="2">Uncharacterized protein</fullName>
    </submittedName>
</protein>